<gene>
    <name evidence="2" type="ORF">CGW93_01160</name>
</gene>
<evidence type="ECO:0000259" key="1">
    <source>
        <dbReference type="Pfam" id="PF17389"/>
    </source>
</evidence>
<proteinExistence type="predicted"/>
<dbReference type="InterPro" id="IPR008928">
    <property type="entry name" value="6-hairpin_glycosidase_sf"/>
</dbReference>
<name>A0A257LUQ9_UNCW3</name>
<dbReference type="Proteomes" id="UP000216312">
    <property type="component" value="Unassembled WGS sequence"/>
</dbReference>
<sequence>MMDKQALTKFIKSAILPGWCHGLRGWTVTGLPNHSEKVLRGVDGSIMATTWNFYLNFWLWIDDELITPETLPLNKIEHHLDSGHLPISIFEFHHKDILMRNTLTVIDGATNGIGLINVDVENLSPTRHKVVLGLVVRPFRVNEQMGAISHLSYADRILSINDKFHIFVEGNPQFVITSLFEGNELSPKGDDKVPQLLSGALMYNLRMAPGAGKHIKFRFNIDPMDRRSAVTLLHRLPIYLPIDKVRTYWRTLLYRTRWHIPAPLPDAIYASLAYILINMADNQLRPGLTFYNYFWYRDAAYIVAALLRYGYADFVKRTLPTFMEGQLPTGEFPPILDDRLRPVKPIKRLKEWDSQGQAIFAIAEYYRFTGDKEMLKTYYPHIQRAAEYILKQRTRRLKERLRNTPYYGLLPPSWSAEDLGSDKWHHYWDDFWCVIGLRDAAFISRILGKQDSHRYEAAASELLNSVFNSIQILIRRKKIKWIPNGPEDLNSSSMARGTSPLLWPGRLVDTSNTLVRESFDYYFKKWIQPYGGGYYHQKHFWPYGLELATCYLILRQPQRAHMILDWYLQHQTVPGTYAWAEVIDDINPWWSRIYPRILDKSMP</sequence>
<dbReference type="GO" id="GO:0005975">
    <property type="term" value="P:carbohydrate metabolic process"/>
    <property type="evidence" value="ECO:0007669"/>
    <property type="project" value="InterPro"/>
</dbReference>
<feature type="domain" description="Alpha-L-rhamnosidase six-hairpin glycosidase" evidence="1">
    <location>
        <begin position="295"/>
        <end position="468"/>
    </location>
</feature>
<protein>
    <recommendedName>
        <fullName evidence="1">Alpha-L-rhamnosidase six-hairpin glycosidase domain-containing protein</fullName>
    </recommendedName>
</protein>
<comment type="caution">
    <text evidence="2">The sequence shown here is derived from an EMBL/GenBank/DDBJ whole genome shotgun (WGS) entry which is preliminary data.</text>
</comment>
<dbReference type="AlphaFoldDB" id="A0A257LUQ9"/>
<evidence type="ECO:0000313" key="3">
    <source>
        <dbReference type="Proteomes" id="UP000216312"/>
    </source>
</evidence>
<reference evidence="3" key="1">
    <citation type="submission" date="2017-07" db="EMBL/GenBank/DDBJ databases">
        <title>Novel pathways for hydrocarbon cycling and metabolic interdependencies in hydrothermal sediment communities.</title>
        <authorList>
            <person name="Dombrowski N."/>
            <person name="Seitz K."/>
            <person name="Teske A."/>
            <person name="Baker B."/>
        </authorList>
    </citation>
    <scope>NUCLEOTIDE SEQUENCE [LARGE SCALE GENOMIC DNA]</scope>
</reference>
<evidence type="ECO:0000313" key="2">
    <source>
        <dbReference type="EMBL" id="OYV03405.1"/>
    </source>
</evidence>
<organism evidence="2 3">
    <name type="scientific">candidate division WOR-3 bacterium 4484_18</name>
    <dbReference type="NCBI Taxonomy" id="2020626"/>
    <lineage>
        <taxon>Bacteria</taxon>
        <taxon>Bacteria division WOR-3</taxon>
    </lineage>
</organism>
<dbReference type="Gene3D" id="1.50.10.10">
    <property type="match status" value="1"/>
</dbReference>
<dbReference type="EMBL" id="NMUJ01000007">
    <property type="protein sequence ID" value="OYV03405.1"/>
    <property type="molecule type" value="Genomic_DNA"/>
</dbReference>
<dbReference type="Pfam" id="PF17389">
    <property type="entry name" value="Bac_rhamnosid6H"/>
    <property type="match status" value="1"/>
</dbReference>
<dbReference type="InterPro" id="IPR012341">
    <property type="entry name" value="6hp_glycosidase-like_sf"/>
</dbReference>
<dbReference type="InterPro" id="IPR035396">
    <property type="entry name" value="Bac_rhamnosid6H"/>
</dbReference>
<accession>A0A257LUQ9</accession>
<dbReference type="SUPFAM" id="SSF48208">
    <property type="entry name" value="Six-hairpin glycosidases"/>
    <property type="match status" value="1"/>
</dbReference>